<sequence length="544" mass="60332">MASHSVQLQPIPQIHDNGHVQLRVSGSLQAALSSAFASCPERLRATFENAWLWSDLCLSVAPQNYQVVTDEIKSGQVHVLLPLKRNFNYSAQLEMPRQQHLHSLVSCLDSHVQPPFGIPVATVRHIEASFEFMLTESASLGFAQNCYDLGRYPAAIPTDVCTRSGPLFHYSLGDNAEGSLSNPDEDWISLENDPTYSSQRSISSYSSDGYGTVAHLETSETGFPIKTVRCYASLLDLGLRNFLCHQPFRLEPDVEGGNTNENPDVLSNLASRILNLEYNRAIAQRISLIPVIAKGIHSLLSTTQSPELKSRLGSLARTYFDRYCLQDSSVSGTTNPTPDTRTILKCLLWTNAQNGLSSSDLMSKLSPLQTGIPCSISPSRGWTHYDSLPETKPTMDTPFEVFAQCLFDDGGRDEEELFFNHLDTSDGNQSLDGLLEVATQSPAQFSSPMLDGAVVDETLEYEIEMLDQSSQPSLSPKFPTSFANSDPILDDEDDGHMRIDADHDISFNNSFSSNITHFPKRVTINYQTSNFSAKYESIKRIVFY</sequence>
<reference evidence="2" key="2">
    <citation type="submission" date="2010-03" db="EMBL/GenBank/DDBJ databases">
        <title>The genome sequence of Coccidioides posadasii strain Silveira.</title>
        <authorList>
            <consortium name="The Broad Institute Genome Sequencing Center for Infectious Disease"/>
            <person name="Neafsey D."/>
            <person name="Orbach M."/>
            <person name="Henn M.R."/>
            <person name="Cole G.T."/>
            <person name="Galgiani J."/>
            <person name="Gardner M.J."/>
            <person name="Kirkland T.N."/>
            <person name="Taylor J.W."/>
            <person name="Young S.K."/>
            <person name="Zeng Q."/>
            <person name="Koehrsen M."/>
            <person name="Alvarado L."/>
            <person name="Berlin A."/>
            <person name="Borenstein D."/>
            <person name="Chapman S.B."/>
            <person name="Chen Z."/>
            <person name="Engels R."/>
            <person name="Freedman E."/>
            <person name="Gellesch M."/>
            <person name="Goldberg J."/>
            <person name="Griggs A."/>
            <person name="Gujja S."/>
            <person name="Heilman E."/>
            <person name="Heiman D."/>
            <person name="Howarth C."/>
            <person name="Jen D."/>
            <person name="Larson L."/>
            <person name="Mehta T."/>
            <person name="Neiman D."/>
            <person name="Park D."/>
            <person name="Pearson M."/>
            <person name="Richards J."/>
            <person name="Roberts A."/>
            <person name="Saif S."/>
            <person name="Shea T."/>
            <person name="Shenoy N."/>
            <person name="Sisk P."/>
            <person name="Stolte C."/>
            <person name="Sykes S."/>
            <person name="Walk T."/>
            <person name="White J."/>
            <person name="Yandava C."/>
            <person name="Haas B."/>
            <person name="Nusbaum C."/>
            <person name="Birren B."/>
        </authorList>
    </citation>
    <scope>NUCLEOTIDE SEQUENCE [LARGE SCALE GENOMIC DNA]</scope>
    <source>
        <strain evidence="2">RMSCC 757 / Silveira</strain>
    </source>
</reference>
<dbReference type="Proteomes" id="UP000002497">
    <property type="component" value="Unassembled WGS sequence"/>
</dbReference>
<name>E9D0V5_COCPS</name>
<evidence type="ECO:0000313" key="1">
    <source>
        <dbReference type="EMBL" id="EFW19959.1"/>
    </source>
</evidence>
<organism evidence="2">
    <name type="scientific">Coccidioides posadasii (strain RMSCC 757 / Silveira)</name>
    <name type="common">Valley fever fungus</name>
    <dbReference type="NCBI Taxonomy" id="443226"/>
    <lineage>
        <taxon>Eukaryota</taxon>
        <taxon>Fungi</taxon>
        <taxon>Dikarya</taxon>
        <taxon>Ascomycota</taxon>
        <taxon>Pezizomycotina</taxon>
        <taxon>Eurotiomycetes</taxon>
        <taxon>Eurotiomycetidae</taxon>
        <taxon>Onygenales</taxon>
        <taxon>Onygenaceae</taxon>
        <taxon>Coccidioides</taxon>
    </lineage>
</organism>
<keyword evidence="2" id="KW-1185">Reference proteome</keyword>
<dbReference type="VEuPathDB" id="FungiDB:D8B26_003559"/>
<gene>
    <name evidence="1" type="ORF">CPSG_03134</name>
</gene>
<reference evidence="2" key="1">
    <citation type="journal article" date="2010" name="Genome Res.">
        <title>Population genomic sequencing of Coccidioides fungi reveals recent hybridization and transposon control.</title>
        <authorList>
            <person name="Neafsey D.E."/>
            <person name="Barker B.M."/>
            <person name="Sharpton T.J."/>
            <person name="Stajich J.E."/>
            <person name="Park D.J."/>
            <person name="Whiston E."/>
            <person name="Hung C.-Y."/>
            <person name="McMahan C."/>
            <person name="White J."/>
            <person name="Sykes S."/>
            <person name="Heiman D."/>
            <person name="Young S."/>
            <person name="Zeng Q."/>
            <person name="Abouelleil A."/>
            <person name="Aftuck L."/>
            <person name="Bessette D."/>
            <person name="Brown A."/>
            <person name="FitzGerald M."/>
            <person name="Lui A."/>
            <person name="Macdonald J.P."/>
            <person name="Priest M."/>
            <person name="Orbach M.J."/>
            <person name="Galgiani J.N."/>
            <person name="Kirkland T.N."/>
            <person name="Cole G.T."/>
            <person name="Birren B.W."/>
            <person name="Henn M.R."/>
            <person name="Taylor J.W."/>
            <person name="Rounsley S.D."/>
        </authorList>
    </citation>
    <scope>NUCLEOTIDE SEQUENCE [LARGE SCALE GENOMIC DNA]</scope>
    <source>
        <strain evidence="2">RMSCC 757 / Silveira</strain>
    </source>
</reference>
<protein>
    <submittedName>
        <fullName evidence="1">Uncharacterized protein</fullName>
    </submittedName>
</protein>
<dbReference type="eggNOG" id="ENOG502SZNV">
    <property type="taxonomic scope" value="Eukaryota"/>
</dbReference>
<dbReference type="HOGENOM" id="CLU_588200_0_0_1"/>
<dbReference type="OrthoDB" id="4200179at2759"/>
<dbReference type="OMA" id="ISDTEWC"/>
<proteinExistence type="predicted"/>
<dbReference type="EMBL" id="GL636489">
    <property type="protein sequence ID" value="EFW19959.1"/>
    <property type="molecule type" value="Genomic_DNA"/>
</dbReference>
<dbReference type="AlphaFoldDB" id="E9D0V5"/>
<dbReference type="VEuPathDB" id="FungiDB:CPSG_03134"/>
<accession>E9D0V5</accession>
<dbReference type="STRING" id="443226.E9D0V5"/>
<evidence type="ECO:0000313" key="2">
    <source>
        <dbReference type="Proteomes" id="UP000002497"/>
    </source>
</evidence>